<dbReference type="AlphaFoldDB" id="A0A383CXP4"/>
<sequence>PMLLDRDIDYQVPIGSLAQWLRRNESQFPKKESYLSASSEKASQLRDKYKGLTDDRFLVGISWKSINHGIEKEKSTILENWTPILSQPDCFFVNLQYGDIEQEIGEYYSSTGILIYTDQEINPLTNLDDFAAQISALDLVISISNTTVHMSGALGKKVWTLLPYVPDWRWMLKREDTPWYPTMKLFRQSRMNDWRDVFQRVSLALKLHIEKCDF</sequence>
<proteinExistence type="predicted"/>
<reference evidence="1" key="1">
    <citation type="submission" date="2018-05" db="EMBL/GenBank/DDBJ databases">
        <authorList>
            <person name="Lanie J.A."/>
            <person name="Ng W.-L."/>
            <person name="Kazmierczak K.M."/>
            <person name="Andrzejewski T.M."/>
            <person name="Davidsen T.M."/>
            <person name="Wayne K.J."/>
            <person name="Tettelin H."/>
            <person name="Glass J.I."/>
            <person name="Rusch D."/>
            <person name="Podicherti R."/>
            <person name="Tsui H.-C.T."/>
            <person name="Winkler M.E."/>
        </authorList>
    </citation>
    <scope>NUCLEOTIDE SEQUENCE</scope>
</reference>
<gene>
    <name evidence="1" type="ORF">METZ01_LOCUS489674</name>
</gene>
<feature type="non-terminal residue" evidence="1">
    <location>
        <position position="1"/>
    </location>
</feature>
<evidence type="ECO:0000313" key="1">
    <source>
        <dbReference type="EMBL" id="SVE36820.1"/>
    </source>
</evidence>
<protein>
    <submittedName>
        <fullName evidence="1">Uncharacterized protein</fullName>
    </submittedName>
</protein>
<dbReference type="SUPFAM" id="SSF53756">
    <property type="entry name" value="UDP-Glycosyltransferase/glycogen phosphorylase"/>
    <property type="match status" value="1"/>
</dbReference>
<organism evidence="1">
    <name type="scientific">marine metagenome</name>
    <dbReference type="NCBI Taxonomy" id="408172"/>
    <lineage>
        <taxon>unclassified sequences</taxon>
        <taxon>metagenomes</taxon>
        <taxon>ecological metagenomes</taxon>
    </lineage>
</organism>
<dbReference type="Gene3D" id="3.40.50.2000">
    <property type="entry name" value="Glycogen Phosphorylase B"/>
    <property type="match status" value="1"/>
</dbReference>
<dbReference type="EMBL" id="UINC01212475">
    <property type="protein sequence ID" value="SVE36820.1"/>
    <property type="molecule type" value="Genomic_DNA"/>
</dbReference>
<accession>A0A383CXP4</accession>
<name>A0A383CXP4_9ZZZZ</name>